<dbReference type="Pfam" id="PF13450">
    <property type="entry name" value="NAD_binding_8"/>
    <property type="match status" value="1"/>
</dbReference>
<dbReference type="InterPro" id="IPR050281">
    <property type="entry name" value="Flavin_monoamine_oxidase"/>
</dbReference>
<feature type="domain" description="Amine oxidase" evidence="2">
    <location>
        <begin position="669"/>
        <end position="846"/>
    </location>
</feature>
<dbReference type="AlphaFoldDB" id="K0R3E9"/>
<dbReference type="Proteomes" id="UP000266841">
    <property type="component" value="Unassembled WGS sequence"/>
</dbReference>
<dbReference type="InterPro" id="IPR002937">
    <property type="entry name" value="Amino_oxidase"/>
</dbReference>
<dbReference type="PANTHER" id="PTHR10742">
    <property type="entry name" value="FLAVIN MONOAMINE OXIDASE"/>
    <property type="match status" value="1"/>
</dbReference>
<dbReference type="eggNOG" id="ENOG502T0AD">
    <property type="taxonomic scope" value="Eukaryota"/>
</dbReference>
<dbReference type="Pfam" id="PF01593">
    <property type="entry name" value="Amino_oxidase"/>
    <property type="match status" value="1"/>
</dbReference>
<feature type="region of interest" description="Disordered" evidence="1">
    <location>
        <begin position="236"/>
        <end position="256"/>
    </location>
</feature>
<dbReference type="EMBL" id="AGNL01047514">
    <property type="protein sequence ID" value="EJK46820.1"/>
    <property type="molecule type" value="Genomic_DNA"/>
</dbReference>
<evidence type="ECO:0000313" key="3">
    <source>
        <dbReference type="EMBL" id="EJK46820.1"/>
    </source>
</evidence>
<reference evidence="3 4" key="1">
    <citation type="journal article" date="2012" name="Genome Biol.">
        <title>Genome and low-iron response of an oceanic diatom adapted to chronic iron limitation.</title>
        <authorList>
            <person name="Lommer M."/>
            <person name="Specht M."/>
            <person name="Roy A.S."/>
            <person name="Kraemer L."/>
            <person name="Andreson R."/>
            <person name="Gutowska M.A."/>
            <person name="Wolf J."/>
            <person name="Bergner S.V."/>
            <person name="Schilhabel M.B."/>
            <person name="Klostermeier U.C."/>
            <person name="Beiko R.G."/>
            <person name="Rosenstiel P."/>
            <person name="Hippler M."/>
            <person name="Laroche J."/>
        </authorList>
    </citation>
    <scope>NUCLEOTIDE SEQUENCE [LARGE SCALE GENOMIC DNA]</scope>
    <source>
        <strain evidence="3 4">CCMP1005</strain>
    </source>
</reference>
<protein>
    <recommendedName>
        <fullName evidence="2">Amine oxidase domain-containing protein</fullName>
    </recommendedName>
</protein>
<evidence type="ECO:0000256" key="1">
    <source>
        <dbReference type="SAM" id="MobiDB-lite"/>
    </source>
</evidence>
<sequence length="874" mass="95530">MIASADSTSLASLGQSMNRAGRRALLSSQSTGLNRAIAMFLRGSGSWARGLRIRGNFAGNENLGKIALTSSTSLASVGPNPVDVVNPMARRAPDVELIVVSVDGSRLRAQLGRQAPGISTSVAGAGLIPKIADSGGGLLSSNRPYNAGRHGCVVVEHVVATEFNRLVEVVDVLYAILELAPSQDSTAAAVQHLCRASHFKYTKYTKHSAMMRLSFIFLLLATSSARAARAASVSRDPSDPAVVEGEEAAGVGGGSREEVVRSKDARTERSFARWTGIDGHKAFRLGRNLRGGKGGKADKGGKTTKSKKNRSKANNASNYGGLESCLATYQEIISIGNYAYSGAGICGDDIAVKLTCKSTNRCSYAEHSTHEAHGIFAFQLRAGSTYALETCATFDPSKELVYDASTSKCILGVNGMDLKHSEEISCRVPTAQLSVKMMFDADKSSTVYIDFSDDGGSTFYTEEEGDETREAEPASLFVRNLQKAECTTTTLAIIVGSGAAGVAASRVFSDAGQSYRVLEANSDSSQLGSRARSSDKSTFGFEVDLGGQYLHTKSNPYPGCSQYGPRGQDNESAKLRADSLLKDMFPNPLTGPPPSPSAASSVDINKDAKHQIKHKMEPKYQTVLWTGDQDEPWGEWRRNYHRPSESVWVDSTYGNFIDNQLKPSGFQDNLVTGCVVSDVHYAGSGVHVRCRNSGSITEYHAEKIIVTAPIKVLQDSVSGTDESVGNIAFHPKLPNNYRNAINAYEMPKSFKIWLEFNSYFFKNYPIFQRWDDWVEYFSNWDNDETWLLFWDETDANPNRPRQDKYVIGGLIYNIPIFDSLTDKQKLVTDKQKLEKILDILEDMFAEGTTTRDAVNIRSEFTQNYLIENWDGEHK</sequence>
<gene>
    <name evidence="3" type="ORF">THAOC_34495</name>
</gene>
<dbReference type="Gene3D" id="3.50.50.60">
    <property type="entry name" value="FAD/NAD(P)-binding domain"/>
    <property type="match status" value="2"/>
</dbReference>
<dbReference type="InterPro" id="IPR036188">
    <property type="entry name" value="FAD/NAD-bd_sf"/>
</dbReference>
<feature type="region of interest" description="Disordered" evidence="1">
    <location>
        <begin position="287"/>
        <end position="315"/>
    </location>
</feature>
<organism evidence="3 4">
    <name type="scientific">Thalassiosira oceanica</name>
    <name type="common">Marine diatom</name>
    <dbReference type="NCBI Taxonomy" id="159749"/>
    <lineage>
        <taxon>Eukaryota</taxon>
        <taxon>Sar</taxon>
        <taxon>Stramenopiles</taxon>
        <taxon>Ochrophyta</taxon>
        <taxon>Bacillariophyta</taxon>
        <taxon>Coscinodiscophyceae</taxon>
        <taxon>Thalassiosirophycidae</taxon>
        <taxon>Thalassiosirales</taxon>
        <taxon>Thalassiosiraceae</taxon>
        <taxon>Thalassiosira</taxon>
    </lineage>
</organism>
<feature type="non-terminal residue" evidence="3">
    <location>
        <position position="874"/>
    </location>
</feature>
<accession>K0R3E9</accession>
<dbReference type="GO" id="GO:0016491">
    <property type="term" value="F:oxidoreductase activity"/>
    <property type="evidence" value="ECO:0007669"/>
    <property type="project" value="InterPro"/>
</dbReference>
<dbReference type="PANTHER" id="PTHR10742:SF410">
    <property type="entry name" value="LYSINE-SPECIFIC HISTONE DEMETHYLASE 2"/>
    <property type="match status" value="1"/>
</dbReference>
<keyword evidence="4" id="KW-1185">Reference proteome</keyword>
<evidence type="ECO:0000313" key="4">
    <source>
        <dbReference type="Proteomes" id="UP000266841"/>
    </source>
</evidence>
<dbReference type="Gene3D" id="3.90.660.10">
    <property type="match status" value="1"/>
</dbReference>
<evidence type="ECO:0000259" key="2">
    <source>
        <dbReference type="Pfam" id="PF01593"/>
    </source>
</evidence>
<proteinExistence type="predicted"/>
<comment type="caution">
    <text evidence="3">The sequence shown here is derived from an EMBL/GenBank/DDBJ whole genome shotgun (WGS) entry which is preliminary data.</text>
</comment>
<name>K0R3E9_THAOC</name>
<dbReference type="SUPFAM" id="SSF51905">
    <property type="entry name" value="FAD/NAD(P)-binding domain"/>
    <property type="match status" value="1"/>
</dbReference>
<feature type="compositionally biased region" description="Basic residues" evidence="1">
    <location>
        <begin position="302"/>
        <end position="311"/>
    </location>
</feature>